<dbReference type="Pfam" id="PF22600">
    <property type="entry name" value="MTPAP-like_central"/>
    <property type="match status" value="1"/>
</dbReference>
<dbReference type="SUPFAM" id="SSF81631">
    <property type="entry name" value="PAP/OAS1 substrate-binding domain"/>
    <property type="match status" value="1"/>
</dbReference>
<evidence type="ECO:0000313" key="4">
    <source>
        <dbReference type="Proteomes" id="UP001050691"/>
    </source>
</evidence>
<feature type="region of interest" description="Disordered" evidence="1">
    <location>
        <begin position="576"/>
        <end position="603"/>
    </location>
</feature>
<dbReference type="Gene3D" id="3.30.460.10">
    <property type="entry name" value="Beta Polymerase, domain 2"/>
    <property type="match status" value="1"/>
</dbReference>
<evidence type="ECO:0000313" key="3">
    <source>
        <dbReference type="EMBL" id="GJJ09342.1"/>
    </source>
</evidence>
<dbReference type="InterPro" id="IPR043519">
    <property type="entry name" value="NT_sf"/>
</dbReference>
<dbReference type="AlphaFoldDB" id="A0AAV5A763"/>
<keyword evidence="4" id="KW-1185">Reference proteome</keyword>
<feature type="compositionally biased region" description="Polar residues" evidence="1">
    <location>
        <begin position="894"/>
        <end position="918"/>
    </location>
</feature>
<feature type="region of interest" description="Disordered" evidence="1">
    <location>
        <begin position="832"/>
        <end position="861"/>
    </location>
</feature>
<dbReference type="GO" id="GO:0016779">
    <property type="term" value="F:nucleotidyltransferase activity"/>
    <property type="evidence" value="ECO:0007669"/>
    <property type="project" value="UniProtKB-ARBA"/>
</dbReference>
<dbReference type="InterPro" id="IPR054708">
    <property type="entry name" value="MTPAP-like_central"/>
</dbReference>
<dbReference type="Proteomes" id="UP001050691">
    <property type="component" value="Unassembled WGS sequence"/>
</dbReference>
<feature type="compositionally biased region" description="Low complexity" evidence="1">
    <location>
        <begin position="703"/>
        <end position="716"/>
    </location>
</feature>
<dbReference type="GO" id="GO:0010605">
    <property type="term" value="P:negative regulation of macromolecule metabolic process"/>
    <property type="evidence" value="ECO:0007669"/>
    <property type="project" value="UniProtKB-ARBA"/>
</dbReference>
<organism evidence="3 4">
    <name type="scientific">Clathrus columnatus</name>
    <dbReference type="NCBI Taxonomy" id="1419009"/>
    <lineage>
        <taxon>Eukaryota</taxon>
        <taxon>Fungi</taxon>
        <taxon>Dikarya</taxon>
        <taxon>Basidiomycota</taxon>
        <taxon>Agaricomycotina</taxon>
        <taxon>Agaricomycetes</taxon>
        <taxon>Phallomycetidae</taxon>
        <taxon>Phallales</taxon>
        <taxon>Clathraceae</taxon>
        <taxon>Clathrus</taxon>
    </lineage>
</organism>
<feature type="compositionally biased region" description="Basic and acidic residues" evidence="1">
    <location>
        <begin position="538"/>
        <end position="548"/>
    </location>
</feature>
<feature type="region of interest" description="Disordered" evidence="1">
    <location>
        <begin position="525"/>
        <end position="560"/>
    </location>
</feature>
<gene>
    <name evidence="3" type="ORF">Clacol_003564</name>
</gene>
<reference evidence="3" key="1">
    <citation type="submission" date="2021-10" db="EMBL/GenBank/DDBJ databases">
        <title>De novo Genome Assembly of Clathrus columnatus (Basidiomycota, Fungi) Using Illumina and Nanopore Sequence Data.</title>
        <authorList>
            <person name="Ogiso-Tanaka E."/>
            <person name="Itagaki H."/>
            <person name="Hosoya T."/>
            <person name="Hosaka K."/>
        </authorList>
    </citation>
    <scope>NUCLEOTIDE SEQUENCE</scope>
    <source>
        <strain evidence="3">MO-923</strain>
    </source>
</reference>
<dbReference type="GO" id="GO:0031123">
    <property type="term" value="P:RNA 3'-end processing"/>
    <property type="evidence" value="ECO:0007669"/>
    <property type="project" value="TreeGrafter"/>
</dbReference>
<feature type="region of interest" description="Disordered" evidence="1">
    <location>
        <begin position="877"/>
        <end position="927"/>
    </location>
</feature>
<dbReference type="PANTHER" id="PTHR12271:SF40">
    <property type="entry name" value="POLY(A) RNA POLYMERASE GLD2"/>
    <property type="match status" value="1"/>
</dbReference>
<feature type="domain" description="Poly(A) RNA polymerase mitochondrial-like central palm" evidence="2">
    <location>
        <begin position="26"/>
        <end position="177"/>
    </location>
</feature>
<feature type="compositionally biased region" description="Polar residues" evidence="1">
    <location>
        <begin position="842"/>
        <end position="861"/>
    </location>
</feature>
<accession>A0AAV5A763</accession>
<feature type="region of interest" description="Disordered" evidence="1">
    <location>
        <begin position="616"/>
        <end position="654"/>
    </location>
</feature>
<feature type="region of interest" description="Disordered" evidence="1">
    <location>
        <begin position="365"/>
        <end position="434"/>
    </location>
</feature>
<dbReference type="SUPFAM" id="SSF81301">
    <property type="entry name" value="Nucleotidyltransferase"/>
    <property type="match status" value="1"/>
</dbReference>
<dbReference type="CDD" id="cd05402">
    <property type="entry name" value="NT_PAP_TUTase"/>
    <property type="match status" value="1"/>
</dbReference>
<feature type="compositionally biased region" description="Polar residues" evidence="1">
    <location>
        <begin position="683"/>
        <end position="697"/>
    </location>
</feature>
<dbReference type="EMBL" id="BPWL01000004">
    <property type="protein sequence ID" value="GJJ09342.1"/>
    <property type="molecule type" value="Genomic_DNA"/>
</dbReference>
<dbReference type="PANTHER" id="PTHR12271">
    <property type="entry name" value="POLY A POLYMERASE CID PAP -RELATED"/>
    <property type="match status" value="1"/>
</dbReference>
<evidence type="ECO:0000256" key="1">
    <source>
        <dbReference type="SAM" id="MobiDB-lite"/>
    </source>
</evidence>
<comment type="caution">
    <text evidence="3">The sequence shown here is derived from an EMBL/GenBank/DDBJ whole genome shotgun (WGS) entry which is preliminary data.</text>
</comment>
<proteinExistence type="predicted"/>
<feature type="region of interest" description="Disordered" evidence="1">
    <location>
        <begin position="446"/>
        <end position="476"/>
    </location>
</feature>
<evidence type="ECO:0000259" key="2">
    <source>
        <dbReference type="Pfam" id="PF22600"/>
    </source>
</evidence>
<dbReference type="Gene3D" id="1.10.1410.10">
    <property type="match status" value="1"/>
</dbReference>
<feature type="region of interest" description="Disordered" evidence="1">
    <location>
        <begin position="683"/>
        <end position="717"/>
    </location>
</feature>
<sequence length="952" mass="102803">MAHVPASSASYPIRRKISRQYWTTSLSRDLQNFVVQLLPSPDELAVKEDVRKLLERLIRTIEPESRLLSFGSTANGFSLRNSDMDLCCLIDSARPPLNASDLVTMKEVLRYIGVGSRCVLISPSETKFQVKTLPHARIPIVKLSLDPSPGFPYGISCDIGFENRLALENTRLLMSYASIDPLRVRTLVIFRTSLMRALTNPPVLPNLQQMPPLRPISHIIFRKKHILERIMSGAASIRAGLLKKSSKGWQSDQKDARDSARERNRLCIEDPFETDYNVARCVTKEGLYTIRGEFMRASRILAARPERTIMALAQLCEERDVEFVRPLAPQPFVPPRMTSSVPTAPQSLHVQAVTHGLDSLPPTIFESIPGSTPDLGPNLTSGAGSFGTMVNPNSSSSSPIEMSLPQPRDPPAHMAPRRAKWTSPPPPDDPDRIAYEDRLGAGLSLATSSSAARQPDRGRSGASSSSSEILTDEDHEKAELESVGSFVSTDVPVGSADLHSIDIGQTSSMGLSGNLNLSQSFPKRPLSFFGPPEPNEYEPSRFLHHESSAKNPSTEATEDDADGWLVISTPKPISSSASASEGIASFEDSGDPTRGTIRGRPPLRFGFVADPSLTPMPINPSPYPVCAQRHHHERSTTSDSSRRSLSGPPALRTRGGRWANFIPVPLYTFVPGLIPNEDQISTTTESIASPNTATTIPDDSVDGSRSNSGSNSSSSSIAGLNTLYYSSPPSTNSSIRTPFPLYQATNSSSSSATPSIFTFYTKPDAPLDTAQGYPVSAVTSNLAAASTSMHPETKFSNIPLDTTPLTTSSISASTMPGTTSVPAPDNPAVWHREGNGHAHFGSGSQYHPFSSKGSSKAASTPFSITTQHHLANELQRAYDTTPTPKSREKAALSPKNTNTIATSKDRNATTVQSPSPRVQATQSSQTPAAALEALLPVLNENAGHLNFMDDNP</sequence>
<protein>
    <recommendedName>
        <fullName evidence="2">Poly(A) RNA polymerase mitochondrial-like central palm domain-containing protein</fullName>
    </recommendedName>
</protein>
<name>A0AAV5A763_9AGAM</name>